<evidence type="ECO:0000313" key="3">
    <source>
        <dbReference type="EMBL" id="KAF9814788.1"/>
    </source>
</evidence>
<dbReference type="Proteomes" id="UP000639403">
    <property type="component" value="Unassembled WGS sequence"/>
</dbReference>
<dbReference type="InterPro" id="IPR045340">
    <property type="entry name" value="DUF6533"/>
</dbReference>
<feature type="domain" description="DUF6533" evidence="2">
    <location>
        <begin position="21"/>
        <end position="67"/>
    </location>
</feature>
<keyword evidence="1" id="KW-0812">Transmembrane</keyword>
<reference evidence="3" key="1">
    <citation type="submission" date="2020-11" db="EMBL/GenBank/DDBJ databases">
        <authorList>
            <person name="Koelle M."/>
            <person name="Horta M.A.C."/>
            <person name="Nowrousian M."/>
            <person name="Ohm R.A."/>
            <person name="Benz P."/>
            <person name="Pilgard A."/>
        </authorList>
    </citation>
    <scope>NUCLEOTIDE SEQUENCE</scope>
    <source>
        <strain evidence="3">FPRL280</strain>
    </source>
</reference>
<protein>
    <recommendedName>
        <fullName evidence="2">DUF6533 domain-containing protein</fullName>
    </recommendedName>
</protein>
<keyword evidence="1" id="KW-0472">Membrane</keyword>
<sequence>MSHKIIGASLQDPRRIIIVDYCLMAFVTALPIYECITSFAREVEIMWSNGFRPKSTIVFYLNRFAMLNMAVMNLLGTLKWHAKAVSFFLCIQPRENMIVDSHLRGTTIFNIIIGECTHHLPSSATKLQISVFSCLH</sequence>
<organism evidence="3 4">
    <name type="scientific">Rhodonia placenta</name>
    <dbReference type="NCBI Taxonomy" id="104341"/>
    <lineage>
        <taxon>Eukaryota</taxon>
        <taxon>Fungi</taxon>
        <taxon>Dikarya</taxon>
        <taxon>Basidiomycota</taxon>
        <taxon>Agaricomycotina</taxon>
        <taxon>Agaricomycetes</taxon>
        <taxon>Polyporales</taxon>
        <taxon>Adustoporiaceae</taxon>
        <taxon>Rhodonia</taxon>
    </lineage>
</organism>
<accession>A0A8H7P2W7</accession>
<dbReference type="AlphaFoldDB" id="A0A8H7P2W7"/>
<evidence type="ECO:0000313" key="4">
    <source>
        <dbReference type="Proteomes" id="UP000639403"/>
    </source>
</evidence>
<proteinExistence type="predicted"/>
<dbReference type="EMBL" id="JADOXO010000081">
    <property type="protein sequence ID" value="KAF9814788.1"/>
    <property type="molecule type" value="Genomic_DNA"/>
</dbReference>
<feature type="transmembrane region" description="Helical" evidence="1">
    <location>
        <begin position="21"/>
        <end position="40"/>
    </location>
</feature>
<name>A0A8H7P2W7_9APHY</name>
<gene>
    <name evidence="3" type="ORF">IEO21_04946</name>
</gene>
<keyword evidence="1" id="KW-1133">Transmembrane helix</keyword>
<evidence type="ECO:0000256" key="1">
    <source>
        <dbReference type="SAM" id="Phobius"/>
    </source>
</evidence>
<reference evidence="3" key="2">
    <citation type="journal article" name="Front. Microbiol.">
        <title>Degradative Capacity of Two Strains of Rhodonia placenta: From Phenotype to Genotype.</title>
        <authorList>
            <person name="Kolle M."/>
            <person name="Horta M.A.C."/>
            <person name="Nowrousian M."/>
            <person name="Ohm R.A."/>
            <person name="Benz J.P."/>
            <person name="Pilgard A."/>
        </authorList>
    </citation>
    <scope>NUCLEOTIDE SEQUENCE</scope>
    <source>
        <strain evidence="3">FPRL280</strain>
    </source>
</reference>
<feature type="transmembrane region" description="Helical" evidence="1">
    <location>
        <begin position="60"/>
        <end position="78"/>
    </location>
</feature>
<evidence type="ECO:0000259" key="2">
    <source>
        <dbReference type="Pfam" id="PF20151"/>
    </source>
</evidence>
<comment type="caution">
    <text evidence="3">The sequence shown here is derived from an EMBL/GenBank/DDBJ whole genome shotgun (WGS) entry which is preliminary data.</text>
</comment>
<dbReference type="Pfam" id="PF20151">
    <property type="entry name" value="DUF6533"/>
    <property type="match status" value="1"/>
</dbReference>